<organism evidence="3">
    <name type="scientific">Thermococcus litoralis</name>
    <dbReference type="NCBI Taxonomy" id="2265"/>
    <lineage>
        <taxon>Archaea</taxon>
        <taxon>Methanobacteriati</taxon>
        <taxon>Methanobacteriota</taxon>
        <taxon>Thermococci</taxon>
        <taxon>Thermococcales</taxon>
        <taxon>Thermococcaceae</taxon>
        <taxon>Thermococcus</taxon>
    </lineage>
</organism>
<accession>A0A7C5JXQ2</accession>
<dbReference type="EMBL" id="DRTU01000169">
    <property type="protein sequence ID" value="HHI00598.1"/>
    <property type="molecule type" value="Genomic_DNA"/>
</dbReference>
<dbReference type="InterPro" id="IPR002716">
    <property type="entry name" value="PIN_dom"/>
</dbReference>
<dbReference type="SUPFAM" id="SSF88723">
    <property type="entry name" value="PIN domain-like"/>
    <property type="match status" value="1"/>
</dbReference>
<dbReference type="Pfam" id="PF01850">
    <property type="entry name" value="PIN"/>
    <property type="match status" value="1"/>
</dbReference>
<dbReference type="AlphaFoldDB" id="A0A7C5JXQ2"/>
<gene>
    <name evidence="3" type="ORF">ENL40_03860</name>
</gene>
<dbReference type="Proteomes" id="UP000886217">
    <property type="component" value="Unassembled WGS sequence"/>
</dbReference>
<reference evidence="3" key="1">
    <citation type="journal article" date="2020" name="mSystems">
        <title>Genome- and Community-Level Interaction Insights into Carbon Utilization and Element Cycling Functions of Hydrothermarchaeota in Hydrothermal Sediment.</title>
        <authorList>
            <person name="Zhou Z."/>
            <person name="Liu Y."/>
            <person name="Xu W."/>
            <person name="Pan J."/>
            <person name="Luo Z.H."/>
            <person name="Li M."/>
        </authorList>
    </citation>
    <scope>NUCLEOTIDE SEQUENCE [LARGE SCALE GENOMIC DNA]</scope>
    <source>
        <strain evidence="3">HyVt-93</strain>
    </source>
</reference>
<sequence>MIVVDTSVFIDALFEYKKDRTEIAKNFFRKIQEKNLSIVEPDVFKIELIGQLVRRMPKEEAMTVYELIVGNVEISETNKLREVSFEIAFQTGCRAIDSFYIAISHSTNSLLVSNDKFQVESARKYGVKAFYLLEESDQLERALNKSGDQSESDNPSLGH</sequence>
<dbReference type="InterPro" id="IPR051619">
    <property type="entry name" value="TypeII_TA_RNase_PINc/VapC"/>
</dbReference>
<dbReference type="CDD" id="cd09873">
    <property type="entry name" value="PIN_Pae0151-like"/>
    <property type="match status" value="1"/>
</dbReference>
<evidence type="ECO:0000256" key="1">
    <source>
        <dbReference type="ARBA" id="ARBA00022842"/>
    </source>
</evidence>
<feature type="domain" description="PIN" evidence="2">
    <location>
        <begin position="2"/>
        <end position="116"/>
    </location>
</feature>
<proteinExistence type="predicted"/>
<evidence type="ECO:0000313" key="3">
    <source>
        <dbReference type="EMBL" id="HHI00598.1"/>
    </source>
</evidence>
<dbReference type="InterPro" id="IPR044153">
    <property type="entry name" value="PIN_Pae0151-like"/>
</dbReference>
<dbReference type="PANTHER" id="PTHR35901:SF1">
    <property type="entry name" value="EXONUCLEASE VAPC9"/>
    <property type="match status" value="1"/>
</dbReference>
<dbReference type="InterPro" id="IPR029060">
    <property type="entry name" value="PIN-like_dom_sf"/>
</dbReference>
<name>A0A7C5JXQ2_THELI</name>
<dbReference type="Gene3D" id="3.40.50.1010">
    <property type="entry name" value="5'-nuclease"/>
    <property type="match status" value="1"/>
</dbReference>
<evidence type="ECO:0000259" key="2">
    <source>
        <dbReference type="Pfam" id="PF01850"/>
    </source>
</evidence>
<protein>
    <submittedName>
        <fullName evidence="3">PIN domain-containing protein</fullName>
    </submittedName>
</protein>
<comment type="caution">
    <text evidence="3">The sequence shown here is derived from an EMBL/GenBank/DDBJ whole genome shotgun (WGS) entry which is preliminary data.</text>
</comment>
<dbReference type="PANTHER" id="PTHR35901">
    <property type="entry name" value="RIBONUCLEASE VAPC3"/>
    <property type="match status" value="1"/>
</dbReference>
<keyword evidence="1" id="KW-0460">Magnesium</keyword>